<feature type="region of interest" description="Disordered" evidence="1">
    <location>
        <begin position="1"/>
        <end position="24"/>
    </location>
</feature>
<name>A0A3D8SYI2_9HELO</name>
<dbReference type="EMBL" id="PDLN01000003">
    <property type="protein sequence ID" value="RDW91346.1"/>
    <property type="molecule type" value="Genomic_DNA"/>
</dbReference>
<protein>
    <submittedName>
        <fullName evidence="2">Uncharacterized protein</fullName>
    </submittedName>
</protein>
<evidence type="ECO:0000313" key="3">
    <source>
        <dbReference type="Proteomes" id="UP000256328"/>
    </source>
</evidence>
<dbReference type="Proteomes" id="UP000256328">
    <property type="component" value="Unassembled WGS sequence"/>
</dbReference>
<accession>A0A3D8SYI2</accession>
<gene>
    <name evidence="2" type="ORF">BP5796_02511</name>
</gene>
<reference evidence="2 3" key="1">
    <citation type="journal article" date="2018" name="IMA Fungus">
        <title>IMA Genome-F 9: Draft genome sequence of Annulohypoxylon stygium, Aspergillus mulundensis, Berkeleyomyces basicola (syn. Thielaviopsis basicola), Ceratocystis smalleyi, two Cercospora beticola strains, Coleophoma cylindrospora, Fusarium fracticaudum, Phialophora cf. hyalina, and Morchella septimelata.</title>
        <authorList>
            <person name="Wingfield B.D."/>
            <person name="Bills G.F."/>
            <person name="Dong Y."/>
            <person name="Huang W."/>
            <person name="Nel W.J."/>
            <person name="Swalarsk-Parry B.S."/>
            <person name="Vaghefi N."/>
            <person name="Wilken P.M."/>
            <person name="An Z."/>
            <person name="de Beer Z.W."/>
            <person name="De Vos L."/>
            <person name="Chen L."/>
            <person name="Duong T.A."/>
            <person name="Gao Y."/>
            <person name="Hammerbacher A."/>
            <person name="Kikkert J.R."/>
            <person name="Li Y."/>
            <person name="Li H."/>
            <person name="Li K."/>
            <person name="Li Q."/>
            <person name="Liu X."/>
            <person name="Ma X."/>
            <person name="Naidoo K."/>
            <person name="Pethybridge S.J."/>
            <person name="Sun J."/>
            <person name="Steenkamp E.T."/>
            <person name="van der Nest M.A."/>
            <person name="van Wyk S."/>
            <person name="Wingfield M.J."/>
            <person name="Xiong C."/>
            <person name="Yue Q."/>
            <person name="Zhang X."/>
        </authorList>
    </citation>
    <scope>NUCLEOTIDE SEQUENCE [LARGE SCALE GENOMIC DNA]</scope>
    <source>
        <strain evidence="2 3">BP5796</strain>
    </source>
</reference>
<dbReference type="OrthoDB" id="29061at2759"/>
<dbReference type="AlphaFoldDB" id="A0A3D8SYI2"/>
<evidence type="ECO:0000256" key="1">
    <source>
        <dbReference type="SAM" id="MobiDB-lite"/>
    </source>
</evidence>
<keyword evidence="3" id="KW-1185">Reference proteome</keyword>
<evidence type="ECO:0000313" key="2">
    <source>
        <dbReference type="EMBL" id="RDW91346.1"/>
    </source>
</evidence>
<proteinExistence type="predicted"/>
<comment type="caution">
    <text evidence="2">The sequence shown here is derived from an EMBL/GenBank/DDBJ whole genome shotgun (WGS) entry which is preliminary data.</text>
</comment>
<organism evidence="2 3">
    <name type="scientific">Coleophoma crateriformis</name>
    <dbReference type="NCBI Taxonomy" id="565419"/>
    <lineage>
        <taxon>Eukaryota</taxon>
        <taxon>Fungi</taxon>
        <taxon>Dikarya</taxon>
        <taxon>Ascomycota</taxon>
        <taxon>Pezizomycotina</taxon>
        <taxon>Leotiomycetes</taxon>
        <taxon>Helotiales</taxon>
        <taxon>Dermateaceae</taxon>
        <taxon>Coleophoma</taxon>
    </lineage>
</organism>
<sequence length="134" mass="15073">MDDLLPRMLSFPPHPPPPKPLSDEKYDEGIKAQIAFMQQKATTKHILDLTSGGESTLNVINPALNTVPYIFTLTAQLSEALTSNSTKDTEWLWAKICNFMSSFDPRQIRYLGIQLEKLLHDGKTFARRLGQACP</sequence>